<dbReference type="Pfam" id="PF06983">
    <property type="entry name" value="3-dmu-9_3-mt"/>
    <property type="match status" value="1"/>
</dbReference>
<keyword evidence="3" id="KW-1185">Reference proteome</keyword>
<feature type="domain" description="PhnB-like" evidence="1">
    <location>
        <begin position="5"/>
        <end position="135"/>
    </location>
</feature>
<dbReference type="Gene3D" id="3.10.180.10">
    <property type="entry name" value="2,3-Dihydroxybiphenyl 1,2-Dioxygenase, domain 1"/>
    <property type="match status" value="1"/>
</dbReference>
<dbReference type="RefSeq" id="WP_205116751.1">
    <property type="nucleotide sequence ID" value="NZ_JAFBCM010000001.1"/>
</dbReference>
<dbReference type="CDD" id="cd06588">
    <property type="entry name" value="PhnB_like"/>
    <property type="match status" value="1"/>
</dbReference>
<dbReference type="InterPro" id="IPR028973">
    <property type="entry name" value="PhnB-like"/>
</dbReference>
<dbReference type="EMBL" id="JBHRZH010000006">
    <property type="protein sequence ID" value="MFC3760566.1"/>
    <property type="molecule type" value="Genomic_DNA"/>
</dbReference>
<dbReference type="InterPro" id="IPR029068">
    <property type="entry name" value="Glyas_Bleomycin-R_OHBP_Dase"/>
</dbReference>
<dbReference type="PANTHER" id="PTHR33990">
    <property type="entry name" value="PROTEIN YJDN-RELATED"/>
    <property type="match status" value="1"/>
</dbReference>
<protein>
    <submittedName>
        <fullName evidence="2">VOC family protein</fullName>
    </submittedName>
</protein>
<organism evidence="2 3">
    <name type="scientific">Tenggerimyces flavus</name>
    <dbReference type="NCBI Taxonomy" id="1708749"/>
    <lineage>
        <taxon>Bacteria</taxon>
        <taxon>Bacillati</taxon>
        <taxon>Actinomycetota</taxon>
        <taxon>Actinomycetes</taxon>
        <taxon>Propionibacteriales</taxon>
        <taxon>Nocardioidaceae</taxon>
        <taxon>Tenggerimyces</taxon>
    </lineage>
</organism>
<evidence type="ECO:0000313" key="2">
    <source>
        <dbReference type="EMBL" id="MFC3760566.1"/>
    </source>
</evidence>
<evidence type="ECO:0000313" key="3">
    <source>
        <dbReference type="Proteomes" id="UP001595699"/>
    </source>
</evidence>
<dbReference type="SUPFAM" id="SSF54593">
    <property type="entry name" value="Glyoxalase/Bleomycin resistance protein/Dihydroxybiphenyl dioxygenase"/>
    <property type="match status" value="1"/>
</dbReference>
<reference evidence="3" key="1">
    <citation type="journal article" date="2019" name="Int. J. Syst. Evol. Microbiol.">
        <title>The Global Catalogue of Microorganisms (GCM) 10K type strain sequencing project: providing services to taxonomists for standard genome sequencing and annotation.</title>
        <authorList>
            <consortium name="The Broad Institute Genomics Platform"/>
            <consortium name="The Broad Institute Genome Sequencing Center for Infectious Disease"/>
            <person name="Wu L."/>
            <person name="Ma J."/>
        </authorList>
    </citation>
    <scope>NUCLEOTIDE SEQUENCE [LARGE SCALE GENOMIC DNA]</scope>
    <source>
        <strain evidence="3">CGMCC 4.7241</strain>
    </source>
</reference>
<accession>A0ABV7Y7E8</accession>
<proteinExistence type="predicted"/>
<name>A0ABV7Y7E8_9ACTN</name>
<dbReference type="PANTHER" id="PTHR33990:SF1">
    <property type="entry name" value="PROTEIN YJDN"/>
    <property type="match status" value="1"/>
</dbReference>
<dbReference type="Proteomes" id="UP001595699">
    <property type="component" value="Unassembled WGS sequence"/>
</dbReference>
<evidence type="ECO:0000259" key="1">
    <source>
        <dbReference type="Pfam" id="PF06983"/>
    </source>
</evidence>
<sequence length="139" mass="14944">MTTTLTPHLFFPGNAAEALEFYRSVLGGDLEVNLYGVDFATQMGDAGHADKVMHGRLTATGGFTISASDNRPGETADPFKNDVILGLAGSAGDQGLRDQWKLLIDGGTVDIALEQQMWGDEYGECRDRFGVRWSVSLSG</sequence>
<comment type="caution">
    <text evidence="2">The sequence shown here is derived from an EMBL/GenBank/DDBJ whole genome shotgun (WGS) entry which is preliminary data.</text>
</comment>
<gene>
    <name evidence="2" type="ORF">ACFOUW_06930</name>
</gene>